<protein>
    <recommendedName>
        <fullName evidence="2">histidine kinase</fullName>
        <ecNumber evidence="2">2.7.13.3</ecNumber>
    </recommendedName>
</protein>
<dbReference type="EC" id="2.7.13.3" evidence="2"/>
<evidence type="ECO:0000259" key="7">
    <source>
        <dbReference type="PROSITE" id="PS50113"/>
    </source>
</evidence>
<feature type="domain" description="Histidine kinase" evidence="6">
    <location>
        <begin position="289"/>
        <end position="500"/>
    </location>
</feature>
<name>A0ABS7EW70_9FLAO</name>
<dbReference type="InterPro" id="IPR052162">
    <property type="entry name" value="Sensor_kinase/Photoreceptor"/>
</dbReference>
<dbReference type="InterPro" id="IPR036890">
    <property type="entry name" value="HATPase_C_sf"/>
</dbReference>
<dbReference type="SMART" id="SM00387">
    <property type="entry name" value="HATPase_c"/>
    <property type="match status" value="1"/>
</dbReference>
<dbReference type="CDD" id="cd00130">
    <property type="entry name" value="PAS"/>
    <property type="match status" value="1"/>
</dbReference>
<dbReference type="SUPFAM" id="SSF55874">
    <property type="entry name" value="ATPase domain of HSP90 chaperone/DNA topoisomerase II/histidine kinase"/>
    <property type="match status" value="1"/>
</dbReference>
<evidence type="ECO:0000256" key="4">
    <source>
        <dbReference type="ARBA" id="ARBA00022679"/>
    </source>
</evidence>
<evidence type="ECO:0000313" key="9">
    <source>
        <dbReference type="Proteomes" id="UP001196136"/>
    </source>
</evidence>
<dbReference type="Gene3D" id="2.10.70.100">
    <property type="match status" value="1"/>
</dbReference>
<dbReference type="PANTHER" id="PTHR43304:SF1">
    <property type="entry name" value="PAC DOMAIN-CONTAINING PROTEIN"/>
    <property type="match status" value="1"/>
</dbReference>
<dbReference type="InterPro" id="IPR001610">
    <property type="entry name" value="PAC"/>
</dbReference>
<dbReference type="InterPro" id="IPR013655">
    <property type="entry name" value="PAS_fold_3"/>
</dbReference>
<evidence type="ECO:0000256" key="1">
    <source>
        <dbReference type="ARBA" id="ARBA00000085"/>
    </source>
</evidence>
<dbReference type="GO" id="GO:0016301">
    <property type="term" value="F:kinase activity"/>
    <property type="evidence" value="ECO:0007669"/>
    <property type="project" value="UniProtKB-KW"/>
</dbReference>
<feature type="domain" description="PAC" evidence="7">
    <location>
        <begin position="226"/>
        <end position="278"/>
    </location>
</feature>
<keyword evidence="5 8" id="KW-0418">Kinase</keyword>
<dbReference type="InterPro" id="IPR004358">
    <property type="entry name" value="Sig_transdc_His_kin-like_C"/>
</dbReference>
<dbReference type="InterPro" id="IPR000700">
    <property type="entry name" value="PAS-assoc_C"/>
</dbReference>
<dbReference type="PROSITE" id="PS50109">
    <property type="entry name" value="HIS_KIN"/>
    <property type="match status" value="1"/>
</dbReference>
<dbReference type="Gene3D" id="3.30.450.20">
    <property type="entry name" value="PAS domain"/>
    <property type="match status" value="1"/>
</dbReference>
<comment type="catalytic activity">
    <reaction evidence="1">
        <text>ATP + protein L-histidine = ADP + protein N-phospho-L-histidine.</text>
        <dbReference type="EC" id="2.7.13.3"/>
    </reaction>
</comment>
<dbReference type="Pfam" id="PF02518">
    <property type="entry name" value="HATPase_c"/>
    <property type="match status" value="1"/>
</dbReference>
<dbReference type="SUPFAM" id="SSF55785">
    <property type="entry name" value="PYP-like sensor domain (PAS domain)"/>
    <property type="match status" value="1"/>
</dbReference>
<dbReference type="Pfam" id="PF08447">
    <property type="entry name" value="PAS_3"/>
    <property type="match status" value="1"/>
</dbReference>
<dbReference type="PROSITE" id="PS50113">
    <property type="entry name" value="PAC"/>
    <property type="match status" value="1"/>
</dbReference>
<keyword evidence="9" id="KW-1185">Reference proteome</keyword>
<organism evidence="8 9">
    <name type="scientific">Flagellimonas abyssi</name>
    <dbReference type="NCBI Taxonomy" id="2864871"/>
    <lineage>
        <taxon>Bacteria</taxon>
        <taxon>Pseudomonadati</taxon>
        <taxon>Bacteroidota</taxon>
        <taxon>Flavobacteriia</taxon>
        <taxon>Flavobacteriales</taxon>
        <taxon>Flavobacteriaceae</taxon>
        <taxon>Flagellimonas</taxon>
    </lineage>
</organism>
<dbReference type="InterPro" id="IPR000014">
    <property type="entry name" value="PAS"/>
</dbReference>
<dbReference type="InterPro" id="IPR003594">
    <property type="entry name" value="HATPase_dom"/>
</dbReference>
<comment type="caution">
    <text evidence="8">The sequence shown here is derived from an EMBL/GenBank/DDBJ whole genome shotgun (WGS) entry which is preliminary data.</text>
</comment>
<dbReference type="SUPFAM" id="SSF47384">
    <property type="entry name" value="Homodimeric domain of signal transducing histidine kinase"/>
    <property type="match status" value="1"/>
</dbReference>
<dbReference type="EMBL" id="JAHZSV010000041">
    <property type="protein sequence ID" value="MBW8201721.1"/>
    <property type="molecule type" value="Genomic_DNA"/>
</dbReference>
<dbReference type="SMART" id="SM00086">
    <property type="entry name" value="PAC"/>
    <property type="match status" value="1"/>
</dbReference>
<dbReference type="Gene3D" id="3.30.565.10">
    <property type="entry name" value="Histidine kinase-like ATPase, C-terminal domain"/>
    <property type="match status" value="1"/>
</dbReference>
<dbReference type="RefSeq" id="WP_220115023.1">
    <property type="nucleotide sequence ID" value="NZ_JAHZSV010000041.1"/>
</dbReference>
<dbReference type="Proteomes" id="UP001196136">
    <property type="component" value="Unassembled WGS sequence"/>
</dbReference>
<dbReference type="PRINTS" id="PR00344">
    <property type="entry name" value="BCTRLSENSOR"/>
</dbReference>
<reference evidence="8 9" key="1">
    <citation type="submission" date="2021-08" db="EMBL/GenBank/DDBJ databases">
        <title>Muricauda profundi sp. nov., a marine bacterium isolated from deep seawater of the Mariana Trench.</title>
        <authorList>
            <person name="Wei Y."/>
        </authorList>
    </citation>
    <scope>NUCLEOTIDE SEQUENCE [LARGE SCALE GENOMIC DNA]</scope>
    <source>
        <strain evidence="8 9">W52</strain>
    </source>
</reference>
<keyword evidence="3" id="KW-0597">Phosphoprotein</keyword>
<evidence type="ECO:0000259" key="6">
    <source>
        <dbReference type="PROSITE" id="PS50109"/>
    </source>
</evidence>
<dbReference type="InterPro" id="IPR005467">
    <property type="entry name" value="His_kinase_dom"/>
</dbReference>
<evidence type="ECO:0000256" key="3">
    <source>
        <dbReference type="ARBA" id="ARBA00022553"/>
    </source>
</evidence>
<dbReference type="InterPro" id="IPR036097">
    <property type="entry name" value="HisK_dim/P_sf"/>
</dbReference>
<evidence type="ECO:0000313" key="8">
    <source>
        <dbReference type="EMBL" id="MBW8201721.1"/>
    </source>
</evidence>
<sequence>MSELNPFLNYGIPLWENLRDFWQKTVQQKMDATVSRNDSFWAMDKDYKLIAFNDSFYQKLKKENIDDVYCGMDLKGIYNDIAFFRVCIEGCKEVFDHSNPISLFEISEEGMGQIHEFSFHPAMNIHGEKGCYIWERDITRDVHNILNLEDMEYRYREVQEVSNVGHWIWDIDKDEINWSDQLYSIWEKDRRNFTANYDSVVGMIHPSDRVRFLDHLEDCLQGRAIHDITHRIVLDSGEEKYIHTKGNLFRDASGNPIRLSGTAQDVTKEVMTHHKILEQNLELQNFVRIVAHNLRAPIANLLMLSRIYEWGQNKTNDDIVKNIEATSLALDHTIRDLNNSLSFKRTLKERVEEIHFKEILKDVRALLYREIKTTNASIDANFTAVSRIYSIKSYVSNILYNLLVNALKYSKDNVSPKIVISTEEKEDRIILKVSDNGIGMELTPERKSRIFDMYGRLSANTKGKGMGLFLVKTQIEAIHGTIDVLSEKGVGSTFIVGFPK</sequence>
<keyword evidence="4" id="KW-0808">Transferase</keyword>
<dbReference type="InterPro" id="IPR035965">
    <property type="entry name" value="PAS-like_dom_sf"/>
</dbReference>
<accession>A0ABS7EW70</accession>
<proteinExistence type="predicted"/>
<evidence type="ECO:0000256" key="2">
    <source>
        <dbReference type="ARBA" id="ARBA00012438"/>
    </source>
</evidence>
<gene>
    <name evidence="8" type="ORF">K1F36_18010</name>
</gene>
<dbReference type="PANTHER" id="PTHR43304">
    <property type="entry name" value="PHYTOCHROME-LIKE PROTEIN CPH1"/>
    <property type="match status" value="1"/>
</dbReference>
<evidence type="ECO:0000256" key="5">
    <source>
        <dbReference type="ARBA" id="ARBA00022777"/>
    </source>
</evidence>